<organism evidence="7 8">
    <name type="scientific">SAR324 cluster bacterium</name>
    <dbReference type="NCBI Taxonomy" id="2024889"/>
    <lineage>
        <taxon>Bacteria</taxon>
        <taxon>Deltaproteobacteria</taxon>
        <taxon>SAR324 cluster</taxon>
    </lineage>
</organism>
<comment type="similarity">
    <text evidence="1 3">Belongs to the TPP enzyme family.</text>
</comment>
<dbReference type="GO" id="GO:0003984">
    <property type="term" value="F:acetolactate synthase activity"/>
    <property type="evidence" value="ECO:0007669"/>
    <property type="project" value="TreeGrafter"/>
</dbReference>
<dbReference type="GO" id="GO:0050660">
    <property type="term" value="F:flavin adenine dinucleotide binding"/>
    <property type="evidence" value="ECO:0007669"/>
    <property type="project" value="TreeGrafter"/>
</dbReference>
<feature type="domain" description="Thiamine pyrophosphate enzyme TPP-binding" evidence="5">
    <location>
        <begin position="439"/>
        <end position="588"/>
    </location>
</feature>
<dbReference type="PANTHER" id="PTHR18968:SF9">
    <property type="entry name" value="3D-(3,5_4)-TRIHYDROXYCYCLOHEXANE-1,2-DIONE HYDROLASE"/>
    <property type="match status" value="1"/>
</dbReference>
<dbReference type="Pfam" id="PF02775">
    <property type="entry name" value="TPP_enzyme_C"/>
    <property type="match status" value="1"/>
</dbReference>
<dbReference type="GO" id="GO:0030976">
    <property type="term" value="F:thiamine pyrophosphate binding"/>
    <property type="evidence" value="ECO:0007669"/>
    <property type="project" value="InterPro"/>
</dbReference>
<dbReference type="InterPro" id="IPR011766">
    <property type="entry name" value="TPP_enzyme_TPP-bd"/>
</dbReference>
<dbReference type="SUPFAM" id="SSF52518">
    <property type="entry name" value="Thiamin diphosphate-binding fold (THDP-binding)"/>
    <property type="match status" value="2"/>
</dbReference>
<evidence type="ECO:0000313" key="7">
    <source>
        <dbReference type="EMBL" id="MAH61918.1"/>
    </source>
</evidence>
<dbReference type="InterPro" id="IPR012000">
    <property type="entry name" value="Thiamin_PyroP_enz_cen_dom"/>
</dbReference>
<dbReference type="GO" id="GO:0009097">
    <property type="term" value="P:isoleucine biosynthetic process"/>
    <property type="evidence" value="ECO:0007669"/>
    <property type="project" value="TreeGrafter"/>
</dbReference>
<comment type="caution">
    <text evidence="7">The sequence shown here is derived from an EMBL/GenBank/DDBJ whole genome shotgun (WGS) entry which is preliminary data.</text>
</comment>
<dbReference type="PANTHER" id="PTHR18968">
    <property type="entry name" value="THIAMINE PYROPHOSPHATE ENZYMES"/>
    <property type="match status" value="1"/>
</dbReference>
<evidence type="ECO:0000256" key="3">
    <source>
        <dbReference type="RuleBase" id="RU362132"/>
    </source>
</evidence>
<feature type="domain" description="Thiamine pyrophosphate enzyme central" evidence="4">
    <location>
        <begin position="237"/>
        <end position="369"/>
    </location>
</feature>
<dbReference type="InterPro" id="IPR045229">
    <property type="entry name" value="TPP_enz"/>
</dbReference>
<proteinExistence type="inferred from homology"/>
<dbReference type="InterPro" id="IPR029061">
    <property type="entry name" value="THDP-binding"/>
</dbReference>
<dbReference type="CDD" id="cd00568">
    <property type="entry name" value="TPP_enzymes"/>
    <property type="match status" value="1"/>
</dbReference>
<keyword evidence="2 3" id="KW-0786">Thiamine pyrophosphate</keyword>
<evidence type="ECO:0000256" key="2">
    <source>
        <dbReference type="ARBA" id="ARBA00023052"/>
    </source>
</evidence>
<gene>
    <name evidence="7" type="ORF">CMN54_00410</name>
</gene>
<dbReference type="InterPro" id="IPR029035">
    <property type="entry name" value="DHS-like_NAD/FAD-binding_dom"/>
</dbReference>
<evidence type="ECO:0000256" key="1">
    <source>
        <dbReference type="ARBA" id="ARBA00007812"/>
    </source>
</evidence>
<evidence type="ECO:0000259" key="4">
    <source>
        <dbReference type="Pfam" id="PF00205"/>
    </source>
</evidence>
<dbReference type="InterPro" id="IPR012001">
    <property type="entry name" value="Thiamin_PyroP_enz_TPP-bd_dom"/>
</dbReference>
<dbReference type="Pfam" id="PF02776">
    <property type="entry name" value="TPP_enzyme_N"/>
    <property type="match status" value="1"/>
</dbReference>
<feature type="domain" description="Thiamine pyrophosphate enzyme N-terminal TPP-binding" evidence="6">
    <location>
        <begin position="42"/>
        <end position="152"/>
    </location>
</feature>
<sequence length="624" mass="67736">MNSSQGLPETQEKRAKWFKSHGGVNAVVEAGLLSNTVSLGLTEVLVLGLIRQGITKFLMILGHGSTEFGETLRVYESAGLVKGFQFRNEVEMAHAATALRWVYDEPCAVITSIGPGALQAMAASIVSSSNGIGVYHIYGDETTHGEGYNMQQVPKREQGMFGQITATMGSSYTLHTPQAFRDALRRGATRVFHPSKAGPFFLNLPINTQPAKVTLRLDSLPERPQPFVPYLLNDTLIKNAAALISQASQIAIKVGGGSRKAAKALLCFAETSGAVVVLSPGSTGVVPDDHPQNMHVGGSKGSISGNYAMQEAELVIFVGSRGVCQSDCSGIGWPKAKHVININTDFNDVLHYNNTLALQGDAATILEQLTQCLDKQKNKSEWLSKCLTKKKEWQAFKKERFEAATIKDDIWGTPLLTQPQVIKIADDFARLHGAIKFFDAGDVQANGFQIVEDNSPEETFTDSGSSYMGFAVSALLSQALANKGCYSIALTGDGSFMMNPQILIDGIQHGVHGTILLLDNRRMAAISQLQEAQYSCAYRTNDVVEVDYVKMAQSIKGIRAFWGGTNLKDLKKVLVEAYAHSGLSLIHVPVYHGPNPLGSMGAYGNWNVGNWCEEVQQRYIETVI</sequence>
<dbReference type="GO" id="GO:0000287">
    <property type="term" value="F:magnesium ion binding"/>
    <property type="evidence" value="ECO:0007669"/>
    <property type="project" value="InterPro"/>
</dbReference>
<dbReference type="GO" id="GO:0005948">
    <property type="term" value="C:acetolactate synthase complex"/>
    <property type="evidence" value="ECO:0007669"/>
    <property type="project" value="TreeGrafter"/>
</dbReference>
<dbReference type="Pfam" id="PF00205">
    <property type="entry name" value="TPP_enzyme_M"/>
    <property type="match status" value="1"/>
</dbReference>
<evidence type="ECO:0000313" key="8">
    <source>
        <dbReference type="Proteomes" id="UP000226525"/>
    </source>
</evidence>
<dbReference type="Gene3D" id="3.40.50.1220">
    <property type="entry name" value="TPP-binding domain"/>
    <property type="match status" value="1"/>
</dbReference>
<dbReference type="EMBL" id="NZEX01000003">
    <property type="protein sequence ID" value="MAH61918.1"/>
    <property type="molecule type" value="Genomic_DNA"/>
</dbReference>
<protein>
    <submittedName>
        <fullName evidence="7">Thiamine pyrophosphate-binding protein</fullName>
    </submittedName>
</protein>
<dbReference type="AlphaFoldDB" id="A0A2D6YFF7"/>
<dbReference type="Gene3D" id="3.40.50.970">
    <property type="match status" value="2"/>
</dbReference>
<evidence type="ECO:0000259" key="5">
    <source>
        <dbReference type="Pfam" id="PF02775"/>
    </source>
</evidence>
<reference evidence="8" key="1">
    <citation type="submission" date="2017-09" db="EMBL/GenBank/DDBJ databases">
        <title>The Reconstruction of 2,631 Draft Metagenome-Assembled Genomes from the Global Oceans.</title>
        <authorList>
            <person name="Tully B.J."/>
            <person name="Graham E.D."/>
            <person name="Heidelberg J.F."/>
        </authorList>
    </citation>
    <scope>NUCLEOTIDE SEQUENCE [LARGE SCALE GENOMIC DNA]</scope>
</reference>
<name>A0A2D6YFF7_9DELT</name>
<dbReference type="SUPFAM" id="SSF52467">
    <property type="entry name" value="DHS-like NAD/FAD-binding domain"/>
    <property type="match status" value="1"/>
</dbReference>
<dbReference type="Proteomes" id="UP000226525">
    <property type="component" value="Unassembled WGS sequence"/>
</dbReference>
<dbReference type="GO" id="GO:0009099">
    <property type="term" value="P:L-valine biosynthetic process"/>
    <property type="evidence" value="ECO:0007669"/>
    <property type="project" value="TreeGrafter"/>
</dbReference>
<evidence type="ECO:0000259" key="6">
    <source>
        <dbReference type="Pfam" id="PF02776"/>
    </source>
</evidence>
<accession>A0A2D6YFF7</accession>